<dbReference type="InterPro" id="IPR051908">
    <property type="entry name" value="Ribosomal_N-acetyltransferase"/>
</dbReference>
<dbReference type="GO" id="GO:0005737">
    <property type="term" value="C:cytoplasm"/>
    <property type="evidence" value="ECO:0007669"/>
    <property type="project" value="TreeGrafter"/>
</dbReference>
<keyword evidence="2" id="KW-0808">Transferase</keyword>
<sequence length="192" mass="20168">MTDIDASADPPGQSARRVRLVELGVPALAALADGDLDAASTAAGAELGTYFLGETWWWRLRQSQLMDDPHRAGWLAHVAVDADAGGPSAAVGFASFHGPPDDHGMVEIGYAVAPEFRRRGYARGIVAALIARAATAPEVTTVRAAISPDNPASLAVIAGFGFEHVGQQWEKADGLEYLYERPVALPPDPSGP</sequence>
<dbReference type="GO" id="GO:1990189">
    <property type="term" value="F:protein N-terminal-serine acetyltransferase activity"/>
    <property type="evidence" value="ECO:0007669"/>
    <property type="project" value="TreeGrafter"/>
</dbReference>
<dbReference type="CDD" id="cd04301">
    <property type="entry name" value="NAT_SF"/>
    <property type="match status" value="1"/>
</dbReference>
<dbReference type="InterPro" id="IPR016181">
    <property type="entry name" value="Acyl_CoA_acyltransferase"/>
</dbReference>
<dbReference type="GO" id="GO:0008999">
    <property type="term" value="F:protein-N-terminal-alanine acetyltransferase activity"/>
    <property type="evidence" value="ECO:0007669"/>
    <property type="project" value="TreeGrafter"/>
</dbReference>
<proteinExistence type="predicted"/>
<reference evidence="2 3" key="1">
    <citation type="submission" date="2020-07" db="EMBL/GenBank/DDBJ databases">
        <title>Sequencing the genomes of 1000 actinobacteria strains.</title>
        <authorList>
            <person name="Klenk H.-P."/>
        </authorList>
    </citation>
    <scope>NUCLEOTIDE SEQUENCE [LARGE SCALE GENOMIC DNA]</scope>
    <source>
        <strain evidence="2 3">DSM 44442</strain>
    </source>
</reference>
<dbReference type="EMBL" id="JACCFS010000001">
    <property type="protein sequence ID" value="NYJ35057.1"/>
    <property type="molecule type" value="Genomic_DNA"/>
</dbReference>
<gene>
    <name evidence="2" type="ORF">HNR10_002938</name>
</gene>
<keyword evidence="3" id="KW-1185">Reference proteome</keyword>
<dbReference type="Gene3D" id="3.40.630.30">
    <property type="match status" value="1"/>
</dbReference>
<dbReference type="AlphaFoldDB" id="A0A7Z0JAR2"/>
<evidence type="ECO:0000313" key="3">
    <source>
        <dbReference type="Proteomes" id="UP000572051"/>
    </source>
</evidence>
<dbReference type="SUPFAM" id="SSF55729">
    <property type="entry name" value="Acyl-CoA N-acyltransferases (Nat)"/>
    <property type="match status" value="1"/>
</dbReference>
<evidence type="ECO:0000313" key="2">
    <source>
        <dbReference type="EMBL" id="NYJ35057.1"/>
    </source>
</evidence>
<name>A0A7Z0JAR2_9ACTN</name>
<comment type="caution">
    <text evidence="2">The sequence shown here is derived from an EMBL/GenBank/DDBJ whole genome shotgun (WGS) entry which is preliminary data.</text>
</comment>
<organism evidence="2 3">
    <name type="scientific">Nocardiopsis aegyptia</name>
    <dbReference type="NCBI Taxonomy" id="220378"/>
    <lineage>
        <taxon>Bacteria</taxon>
        <taxon>Bacillati</taxon>
        <taxon>Actinomycetota</taxon>
        <taxon>Actinomycetes</taxon>
        <taxon>Streptosporangiales</taxon>
        <taxon>Nocardiopsidaceae</taxon>
        <taxon>Nocardiopsis</taxon>
    </lineage>
</organism>
<dbReference type="InterPro" id="IPR000182">
    <property type="entry name" value="GNAT_dom"/>
</dbReference>
<dbReference type="PROSITE" id="PS51186">
    <property type="entry name" value="GNAT"/>
    <property type="match status" value="1"/>
</dbReference>
<dbReference type="Pfam" id="PF13302">
    <property type="entry name" value="Acetyltransf_3"/>
    <property type="match status" value="1"/>
</dbReference>
<dbReference type="Proteomes" id="UP000572051">
    <property type="component" value="Unassembled WGS sequence"/>
</dbReference>
<dbReference type="PANTHER" id="PTHR43441:SF6">
    <property type="entry name" value="N-ACETYLTRANSFERASE DOMAIN-CONTAINING PROTEIN"/>
    <property type="match status" value="1"/>
</dbReference>
<protein>
    <submittedName>
        <fullName evidence="2">RimJ/RimL family protein N-acetyltransferase</fullName>
    </submittedName>
</protein>
<feature type="domain" description="N-acetyltransferase" evidence="1">
    <location>
        <begin position="26"/>
        <end position="184"/>
    </location>
</feature>
<dbReference type="PANTHER" id="PTHR43441">
    <property type="entry name" value="RIBOSOMAL-PROTEIN-SERINE ACETYLTRANSFERASE"/>
    <property type="match status" value="1"/>
</dbReference>
<accession>A0A7Z0JAR2</accession>
<evidence type="ECO:0000259" key="1">
    <source>
        <dbReference type="PROSITE" id="PS51186"/>
    </source>
</evidence>
<dbReference type="RefSeq" id="WP_218897787.1">
    <property type="nucleotide sequence ID" value="NZ_JACCFS010000001.1"/>
</dbReference>